<evidence type="ECO:0000256" key="1">
    <source>
        <dbReference type="PROSITE-ProRule" id="PRU00047"/>
    </source>
</evidence>
<dbReference type="PROSITE" id="PS50158">
    <property type="entry name" value="ZF_CCHC"/>
    <property type="match status" value="1"/>
</dbReference>
<feature type="compositionally biased region" description="Basic and acidic residues" evidence="2">
    <location>
        <begin position="511"/>
        <end position="523"/>
    </location>
</feature>
<dbReference type="InterPro" id="IPR036875">
    <property type="entry name" value="Znf_CCHC_sf"/>
</dbReference>
<sequence length="652" mass="74748">MDNLINDNSNALNEAKNNLAALQEQEETYWKQKAASKLIVEGDRNTKFFHTLANKKRVQNHIFKIMGEGGVFFEKEEDIFASGVDYFEHIFNKDTATTPIANPFIIPKCITDMDNQMLIKPPSEEEVWNIIKDMNIDSTADPDNCNIRHNGILNMLDSWARNEAKHEGIRMDAMRIIDNIKCKILQLFNAKMISGKIFKNCSFSAQIFGIPMVSADFITKEKIVKWVKPGIPFVKLNSDGSVGSNTAGMGDIIRNYMDYRMWMLIKEGYSPPSREINGVKTEITFTEWTFDERDLAQLNAKYLNYFFCALKSEDYMRVSTYKTGTNEVKQSRLNILLHNYELFRMKPHESISDMYTRFTQIVTSLHALERELSNFEKVNKILRCLPSSYDAKISVIPESKDSNTYSIDNLLGSLIAYEQGVNQRNLDAGEKKKEKTVALKAHKSDSKSSGSESDEVAFITRQFKSFVRKKQKHHWRKGKDYKHSKGSSDVVCYECRKPGHVKANCPILQDHSSKEKEKGEEKPKFKKDKKRVQKAFWAESGTDSSETEPEEETTKLCLMGEDHLEQSDEEKIFCLVGDALTDLLRFVLIDQDDVHIVLDDIGNACADYLAKKGTLINDVEEFSSLNLPQQLRGCFHLEEFFGEKDCAVLFYL</sequence>
<dbReference type="PANTHER" id="PTHR34676:SF8">
    <property type="entry name" value="TRANSMEMBRANE PROTEIN"/>
    <property type="match status" value="1"/>
</dbReference>
<feature type="region of interest" description="Disordered" evidence="2">
    <location>
        <begin position="506"/>
        <end position="527"/>
    </location>
</feature>
<accession>A0A8T3BM71</accession>
<evidence type="ECO:0000313" key="4">
    <source>
        <dbReference type="EMBL" id="KAI0516137.1"/>
    </source>
</evidence>
<keyword evidence="1" id="KW-0863">Zinc-finger</keyword>
<gene>
    <name evidence="4" type="ORF">KFK09_008809</name>
</gene>
<dbReference type="Pfam" id="PF14223">
    <property type="entry name" value="Retrotran_gag_2"/>
    <property type="match status" value="1"/>
</dbReference>
<protein>
    <recommendedName>
        <fullName evidence="3">CCHC-type domain-containing protein</fullName>
    </recommendedName>
</protein>
<dbReference type="Gene3D" id="4.10.60.10">
    <property type="entry name" value="Zinc finger, CCHC-type"/>
    <property type="match status" value="1"/>
</dbReference>
<dbReference type="GO" id="GO:0008270">
    <property type="term" value="F:zinc ion binding"/>
    <property type="evidence" value="ECO:0007669"/>
    <property type="project" value="UniProtKB-KW"/>
</dbReference>
<keyword evidence="1" id="KW-0862">Zinc</keyword>
<feature type="compositionally biased region" description="Basic and acidic residues" evidence="2">
    <location>
        <begin position="428"/>
        <end position="446"/>
    </location>
</feature>
<evidence type="ECO:0000259" key="3">
    <source>
        <dbReference type="PROSITE" id="PS50158"/>
    </source>
</evidence>
<dbReference type="SMART" id="SM00343">
    <property type="entry name" value="ZnF_C2HC"/>
    <property type="match status" value="1"/>
</dbReference>
<name>A0A8T3BM71_DENNO</name>
<dbReference type="SUPFAM" id="SSF57756">
    <property type="entry name" value="Retrovirus zinc finger-like domains"/>
    <property type="match status" value="1"/>
</dbReference>
<dbReference type="Proteomes" id="UP000829196">
    <property type="component" value="Unassembled WGS sequence"/>
</dbReference>
<dbReference type="PANTHER" id="PTHR34676">
    <property type="entry name" value="DUF4219 DOMAIN-CONTAINING PROTEIN-RELATED"/>
    <property type="match status" value="1"/>
</dbReference>
<evidence type="ECO:0000313" key="5">
    <source>
        <dbReference type="Proteomes" id="UP000829196"/>
    </source>
</evidence>
<reference evidence="4" key="1">
    <citation type="journal article" date="2022" name="Front. Genet.">
        <title>Chromosome-Scale Assembly of the Dendrobium nobile Genome Provides Insights Into the Molecular Mechanism of the Biosynthesis of the Medicinal Active Ingredient of Dendrobium.</title>
        <authorList>
            <person name="Xu Q."/>
            <person name="Niu S.-C."/>
            <person name="Li K.-L."/>
            <person name="Zheng P.-J."/>
            <person name="Zhang X.-J."/>
            <person name="Jia Y."/>
            <person name="Liu Y."/>
            <person name="Niu Y.-X."/>
            <person name="Yu L.-H."/>
            <person name="Chen D.-F."/>
            <person name="Zhang G.-Q."/>
        </authorList>
    </citation>
    <scope>NUCLEOTIDE SEQUENCE</scope>
    <source>
        <tissue evidence="4">Leaf</tissue>
    </source>
</reference>
<dbReference type="GO" id="GO:0003676">
    <property type="term" value="F:nucleic acid binding"/>
    <property type="evidence" value="ECO:0007669"/>
    <property type="project" value="InterPro"/>
</dbReference>
<dbReference type="InterPro" id="IPR001878">
    <property type="entry name" value="Znf_CCHC"/>
</dbReference>
<comment type="caution">
    <text evidence="4">The sequence shown here is derived from an EMBL/GenBank/DDBJ whole genome shotgun (WGS) entry which is preliminary data.</text>
</comment>
<keyword evidence="1" id="KW-0479">Metal-binding</keyword>
<evidence type="ECO:0000256" key="2">
    <source>
        <dbReference type="SAM" id="MobiDB-lite"/>
    </source>
</evidence>
<keyword evidence="5" id="KW-1185">Reference proteome</keyword>
<feature type="region of interest" description="Disordered" evidence="2">
    <location>
        <begin position="428"/>
        <end position="451"/>
    </location>
</feature>
<dbReference type="SMR" id="A0A8T3BM71"/>
<organism evidence="4 5">
    <name type="scientific">Dendrobium nobile</name>
    <name type="common">Orchid</name>
    <dbReference type="NCBI Taxonomy" id="94219"/>
    <lineage>
        <taxon>Eukaryota</taxon>
        <taxon>Viridiplantae</taxon>
        <taxon>Streptophyta</taxon>
        <taxon>Embryophyta</taxon>
        <taxon>Tracheophyta</taxon>
        <taxon>Spermatophyta</taxon>
        <taxon>Magnoliopsida</taxon>
        <taxon>Liliopsida</taxon>
        <taxon>Asparagales</taxon>
        <taxon>Orchidaceae</taxon>
        <taxon>Epidendroideae</taxon>
        <taxon>Malaxideae</taxon>
        <taxon>Dendrobiinae</taxon>
        <taxon>Dendrobium</taxon>
    </lineage>
</organism>
<proteinExistence type="predicted"/>
<dbReference type="Pfam" id="PF00098">
    <property type="entry name" value="zf-CCHC"/>
    <property type="match status" value="1"/>
</dbReference>
<dbReference type="OrthoDB" id="1922870at2759"/>
<feature type="domain" description="CCHC-type" evidence="3">
    <location>
        <begin position="492"/>
        <end position="506"/>
    </location>
</feature>
<dbReference type="AlphaFoldDB" id="A0A8T3BM71"/>
<dbReference type="EMBL" id="JAGYWB010000007">
    <property type="protein sequence ID" value="KAI0516137.1"/>
    <property type="molecule type" value="Genomic_DNA"/>
</dbReference>